<dbReference type="GO" id="GO:0022857">
    <property type="term" value="F:transmembrane transporter activity"/>
    <property type="evidence" value="ECO:0007669"/>
    <property type="project" value="InterPro"/>
</dbReference>
<dbReference type="Gene3D" id="1.20.1250.20">
    <property type="entry name" value="MFS general substrate transporter like domains"/>
    <property type="match status" value="1"/>
</dbReference>
<dbReference type="PROSITE" id="PS50850">
    <property type="entry name" value="MFS"/>
    <property type="match status" value="1"/>
</dbReference>
<organism evidence="9 10">
    <name type="scientific">Actinoplanes missouriensis (strain ATCC 14538 / DSM 43046 / CBS 188.64 / JCM 3121 / NBRC 102363 / NCIMB 12654 / NRRL B-3342 / UNCC 431)</name>
    <dbReference type="NCBI Taxonomy" id="512565"/>
    <lineage>
        <taxon>Bacteria</taxon>
        <taxon>Bacillati</taxon>
        <taxon>Actinomycetota</taxon>
        <taxon>Actinomycetes</taxon>
        <taxon>Micromonosporales</taxon>
        <taxon>Micromonosporaceae</taxon>
        <taxon>Actinoplanes</taxon>
    </lineage>
</organism>
<feature type="transmembrane region" description="Helical" evidence="7">
    <location>
        <begin position="111"/>
        <end position="134"/>
    </location>
</feature>
<dbReference type="Pfam" id="PF07690">
    <property type="entry name" value="MFS_1"/>
    <property type="match status" value="1"/>
</dbReference>
<accession>I0HJL5</accession>
<dbReference type="PATRIC" id="fig|512565.3.peg.8002"/>
<comment type="subcellular location">
    <subcellularLocation>
        <location evidence="1">Cell membrane</location>
        <topology evidence="1">Multi-pass membrane protein</topology>
    </subcellularLocation>
</comment>
<evidence type="ECO:0000256" key="2">
    <source>
        <dbReference type="ARBA" id="ARBA00022448"/>
    </source>
</evidence>
<feature type="transmembrane region" description="Helical" evidence="7">
    <location>
        <begin position="304"/>
        <end position="326"/>
    </location>
</feature>
<dbReference type="SUPFAM" id="SSF103473">
    <property type="entry name" value="MFS general substrate transporter"/>
    <property type="match status" value="1"/>
</dbReference>
<dbReference type="PANTHER" id="PTHR42718:SF46">
    <property type="entry name" value="BLR6921 PROTEIN"/>
    <property type="match status" value="1"/>
</dbReference>
<dbReference type="AlphaFoldDB" id="I0HJL5"/>
<dbReference type="HOGENOM" id="CLU_000960_28_2_11"/>
<dbReference type="RefSeq" id="WP_014448084.1">
    <property type="nucleotide sequence ID" value="NC_017093.1"/>
</dbReference>
<feature type="transmembrane region" description="Helical" evidence="7">
    <location>
        <begin position="338"/>
        <end position="354"/>
    </location>
</feature>
<protein>
    <submittedName>
        <fullName evidence="9">Putative MFS transporter</fullName>
    </submittedName>
</protein>
<keyword evidence="10" id="KW-1185">Reference proteome</keyword>
<feature type="transmembrane region" description="Helical" evidence="7">
    <location>
        <begin position="146"/>
        <end position="167"/>
    </location>
</feature>
<evidence type="ECO:0000313" key="9">
    <source>
        <dbReference type="EMBL" id="BAL93202.1"/>
    </source>
</evidence>
<feature type="transmembrane region" description="Helical" evidence="7">
    <location>
        <begin position="411"/>
        <end position="429"/>
    </location>
</feature>
<feature type="transmembrane region" description="Helical" evidence="7">
    <location>
        <begin position="86"/>
        <end position="105"/>
    </location>
</feature>
<feature type="transmembrane region" description="Helical" evidence="7">
    <location>
        <begin position="54"/>
        <end position="74"/>
    </location>
</feature>
<feature type="transmembrane region" description="Helical" evidence="7">
    <location>
        <begin position="207"/>
        <end position="225"/>
    </location>
</feature>
<name>I0HJL5_ACTM4</name>
<dbReference type="STRING" id="512565.AMIS_79820"/>
<sequence>MSTSLDTEPSRTAVPPATGGMALMLLAQLMFVLDTTIINVALPRIGAGLGFAPATLSWVVNGYALAFGGLLLLGGRLGDVLGRRRAFVLGVGLFTAASLAGGLAPTPGWLIAARAVQGAGAALAAPAVLALLTVSAPDEAARRRSLALFSAVGVGGGTLGLVLGGLLTEYGSWRWTMFVNVPIGLVVLALITRLVAAIPGTPGRFDVLGAVTATGAATSTVWALIQAPDHGWTSPAVLGGLLLGLILLTALIVTERRAAHPLLRPALVRDRRRVTGLIVTTLVFGAQMSIFFLVVQYLQRELAFSALAAGLAFLPMTGGIFAMSRITPLLVGRFGQKPLLIIGCSGLTASYAWLSGIGDTGGYPTAVLAPLLLNGIAAGLTFMPAASLILGDVAAADAGAASGLMQTSQQLGGAIGLAVIVSVYAAGAVPQDFLPGARAAFLAAGGLTVLALIAVAALPARRSSASAA</sequence>
<dbReference type="KEGG" id="ams:AMIS_79820"/>
<dbReference type="GO" id="GO:0005886">
    <property type="term" value="C:plasma membrane"/>
    <property type="evidence" value="ECO:0007669"/>
    <property type="project" value="UniProtKB-SubCell"/>
</dbReference>
<evidence type="ECO:0000259" key="8">
    <source>
        <dbReference type="PROSITE" id="PS50850"/>
    </source>
</evidence>
<dbReference type="Gene3D" id="1.20.1720.10">
    <property type="entry name" value="Multidrug resistance protein D"/>
    <property type="match status" value="1"/>
</dbReference>
<feature type="transmembrane region" description="Helical" evidence="7">
    <location>
        <begin position="274"/>
        <end position="298"/>
    </location>
</feature>
<dbReference type="InterPro" id="IPR036259">
    <property type="entry name" value="MFS_trans_sf"/>
</dbReference>
<feature type="transmembrane region" description="Helical" evidence="7">
    <location>
        <begin position="231"/>
        <end position="253"/>
    </location>
</feature>
<dbReference type="CDD" id="cd17321">
    <property type="entry name" value="MFS_MMR_MDR_like"/>
    <property type="match status" value="1"/>
</dbReference>
<feature type="transmembrane region" description="Helical" evidence="7">
    <location>
        <begin position="441"/>
        <end position="460"/>
    </location>
</feature>
<gene>
    <name evidence="9" type="ordered locus">AMIS_79820</name>
</gene>
<feature type="domain" description="Major facilitator superfamily (MFS) profile" evidence="8">
    <location>
        <begin position="20"/>
        <end position="463"/>
    </location>
</feature>
<proteinExistence type="predicted"/>
<feature type="transmembrane region" description="Helical" evidence="7">
    <location>
        <begin position="173"/>
        <end position="195"/>
    </location>
</feature>
<evidence type="ECO:0000256" key="4">
    <source>
        <dbReference type="ARBA" id="ARBA00022692"/>
    </source>
</evidence>
<evidence type="ECO:0000256" key="6">
    <source>
        <dbReference type="ARBA" id="ARBA00023136"/>
    </source>
</evidence>
<dbReference type="InterPro" id="IPR011701">
    <property type="entry name" value="MFS"/>
</dbReference>
<evidence type="ECO:0000256" key="7">
    <source>
        <dbReference type="SAM" id="Phobius"/>
    </source>
</evidence>
<evidence type="ECO:0000256" key="5">
    <source>
        <dbReference type="ARBA" id="ARBA00022989"/>
    </source>
</evidence>
<dbReference type="InterPro" id="IPR020846">
    <property type="entry name" value="MFS_dom"/>
</dbReference>
<keyword evidence="2" id="KW-0813">Transport</keyword>
<dbReference type="EMBL" id="AP012319">
    <property type="protein sequence ID" value="BAL93202.1"/>
    <property type="molecule type" value="Genomic_DNA"/>
</dbReference>
<keyword evidence="3" id="KW-1003">Cell membrane</keyword>
<keyword evidence="6 7" id="KW-0472">Membrane</keyword>
<feature type="transmembrane region" description="Helical" evidence="7">
    <location>
        <begin position="366"/>
        <end position="390"/>
    </location>
</feature>
<dbReference type="Proteomes" id="UP000007882">
    <property type="component" value="Chromosome"/>
</dbReference>
<feature type="transmembrane region" description="Helical" evidence="7">
    <location>
        <begin position="21"/>
        <end position="42"/>
    </location>
</feature>
<keyword evidence="4 7" id="KW-0812">Transmembrane</keyword>
<evidence type="ECO:0000313" key="10">
    <source>
        <dbReference type="Proteomes" id="UP000007882"/>
    </source>
</evidence>
<evidence type="ECO:0000256" key="1">
    <source>
        <dbReference type="ARBA" id="ARBA00004651"/>
    </source>
</evidence>
<evidence type="ECO:0000256" key="3">
    <source>
        <dbReference type="ARBA" id="ARBA00022475"/>
    </source>
</evidence>
<reference evidence="9 10" key="1">
    <citation type="submission" date="2012-02" db="EMBL/GenBank/DDBJ databases">
        <title>Complete genome sequence of Actinoplanes missouriensis 431 (= NBRC 102363).</title>
        <authorList>
            <person name="Ohnishi Y."/>
            <person name="Ishikawa J."/>
            <person name="Sekine M."/>
            <person name="Hosoyama A."/>
            <person name="Harada T."/>
            <person name="Narita H."/>
            <person name="Hata T."/>
            <person name="Konno Y."/>
            <person name="Tutikane K."/>
            <person name="Fujita N."/>
            <person name="Horinouchi S."/>
            <person name="Hayakawa M."/>
        </authorList>
    </citation>
    <scope>NUCLEOTIDE SEQUENCE [LARGE SCALE GENOMIC DNA]</scope>
    <source>
        <strain evidence="10">ATCC 14538 / DSM 43046 / CBS 188.64 / JCM 3121 / NBRC 102363 / NCIMB 12654 / NRRL B-3342 / UNCC 431</strain>
    </source>
</reference>
<dbReference type="PANTHER" id="PTHR42718">
    <property type="entry name" value="MAJOR FACILITATOR SUPERFAMILY MULTIDRUG TRANSPORTER MFSC"/>
    <property type="match status" value="1"/>
</dbReference>
<dbReference type="eggNOG" id="COG0477">
    <property type="taxonomic scope" value="Bacteria"/>
</dbReference>
<keyword evidence="5 7" id="KW-1133">Transmembrane helix</keyword>